<feature type="region of interest" description="Disordered" evidence="5">
    <location>
        <begin position="800"/>
        <end position="906"/>
    </location>
</feature>
<feature type="region of interest" description="Disordered" evidence="5">
    <location>
        <begin position="199"/>
        <end position="220"/>
    </location>
</feature>
<evidence type="ECO:0000256" key="3">
    <source>
        <dbReference type="ARBA" id="ARBA00023242"/>
    </source>
</evidence>
<evidence type="ECO:0000256" key="1">
    <source>
        <dbReference type="ARBA" id="ARBA00004123"/>
    </source>
</evidence>
<comment type="caution">
    <text evidence="6">The sequence shown here is derived from an EMBL/GenBank/DDBJ whole genome shotgun (WGS) entry which is preliminary data.</text>
</comment>
<comment type="similarity">
    <text evidence="4">Belongs to the DONSON family.</text>
</comment>
<keyword evidence="7" id="KW-1185">Reference proteome</keyword>
<dbReference type="Gramene" id="GBG75472">
    <property type="protein sequence ID" value="GBG75472"/>
    <property type="gene ID" value="CBR_g20103"/>
</dbReference>
<evidence type="ECO:0000256" key="5">
    <source>
        <dbReference type="SAM" id="MobiDB-lite"/>
    </source>
</evidence>
<name>A0A388KZR0_CHABU</name>
<dbReference type="PANTHER" id="PTHR12972:SF0">
    <property type="entry name" value="PROTEIN DOWNSTREAM NEIGHBOR OF SON"/>
    <property type="match status" value="1"/>
</dbReference>
<keyword evidence="2" id="KW-0217">Developmental protein</keyword>
<dbReference type="AlphaFoldDB" id="A0A388KZR0"/>
<sequence length="959" mass="100681">MADVLPVMQGGDVHGGGGRAGKRKTPMELRMEQMKRLKQGCAAGSGPGTDERGPLPSSAQMGAAALQQARRSCFPLTENGYGGGVGGGSGADVAKVASSGRQLEAKLLDIYPAAKARNGQREMVGSDKVLSSSAMKVGDKLFAREMVASGSVGIDNPSSCQTALRSENDGRNNDDVKDIVLEKDDDREQMRGFASAGKRNRAIGRGGGGGGASGERTTPTRPAAGAAAAVMTAWEKSVSKETRSFKNITDLASRLASNGATGSATVNMSQAIREMALDKVVVSSPLPSGSPLEKGGGVAAAAAAATRGLGLAAPGEESDGIAPLAGIAGGRARVDDVGTDAMEFDDVAAPIDLSLKRSVRFCSAEPFDWCQLASGQEESEALRRWGTMDFFDSCLPRAAYEEHGVFSDGHGVGDSEGRGGGGGGGGEEAMRRRRSSSTGRGTRFVSCLQSWVHPEYQFAEHLLASIENAARVAGGGAKGGGLGSEFLVKRVWLWEEAFRSLYYGLRHGTCDVFYYQSPQFVAMFCSGGHCTTSRTRQGGDRSVTGGGEGGCGNGARTVRREGASPAGCFALLTRSTKGLRKLLEEQDVQFTMPLVSSSHGAEDAVFEKQALKELQEFERAHPGRTRTIDSLSGIDNTGRSLLHVEGNRRVHRLFDFLLNYRYIAGASAAQGDVPVLYSSVPFKNSTLRATEVVYRRMKKIRPAGGGGGGGAADAVDEVGRRRRRGSAAAGDTTTAIATGESEFSRAGSSEDDVTHCMELKAGAGGDLLIPPWVIQRLCRVLKEHQRGGFTASFVTDSATSNINCIPGDWNSRTRTGGERENQKNATPKSVSGSGGGNGSTSGWGDTDVGCGGATKEEGATERHVPGGGGDADSPKTDDHRTVATVKSLPETRRAPDSRTTSPVRNRRRSLGCCVVQTIRCSGQGSFRVTLTGGWRNSFNRPVSVLRAAIEEFESSLFSP</sequence>
<protein>
    <submittedName>
        <fullName evidence="6">Uncharacterized protein</fullName>
    </submittedName>
</protein>
<feature type="compositionally biased region" description="Low complexity" evidence="5">
    <location>
        <begin position="726"/>
        <end position="739"/>
    </location>
</feature>
<dbReference type="Proteomes" id="UP000265515">
    <property type="component" value="Unassembled WGS sequence"/>
</dbReference>
<dbReference type="GO" id="GO:0005634">
    <property type="term" value="C:nucleus"/>
    <property type="evidence" value="ECO:0007669"/>
    <property type="project" value="UniProtKB-SubCell"/>
</dbReference>
<dbReference type="STRING" id="69332.A0A388KZR0"/>
<organism evidence="6 7">
    <name type="scientific">Chara braunii</name>
    <name type="common">Braun's stonewort</name>
    <dbReference type="NCBI Taxonomy" id="69332"/>
    <lineage>
        <taxon>Eukaryota</taxon>
        <taxon>Viridiplantae</taxon>
        <taxon>Streptophyta</taxon>
        <taxon>Charophyceae</taxon>
        <taxon>Charales</taxon>
        <taxon>Characeae</taxon>
        <taxon>Chara</taxon>
    </lineage>
</organism>
<evidence type="ECO:0000256" key="2">
    <source>
        <dbReference type="ARBA" id="ARBA00022473"/>
    </source>
</evidence>
<feature type="region of interest" description="Disordered" evidence="5">
    <location>
        <begin position="38"/>
        <end position="66"/>
    </location>
</feature>
<dbReference type="EMBL" id="BFEA01000225">
    <property type="protein sequence ID" value="GBG75472.1"/>
    <property type="molecule type" value="Genomic_DNA"/>
</dbReference>
<evidence type="ECO:0000313" key="6">
    <source>
        <dbReference type="EMBL" id="GBG75472.1"/>
    </source>
</evidence>
<feature type="compositionally biased region" description="Gly residues" evidence="5">
    <location>
        <begin position="204"/>
        <end position="213"/>
    </location>
</feature>
<evidence type="ECO:0000256" key="4">
    <source>
        <dbReference type="ARBA" id="ARBA00025806"/>
    </source>
</evidence>
<feature type="region of interest" description="Disordered" evidence="5">
    <location>
        <begin position="1"/>
        <end position="25"/>
    </location>
</feature>
<proteinExistence type="inferred from homology"/>
<gene>
    <name evidence="6" type="ORF">CBR_g20103</name>
</gene>
<dbReference type="OrthoDB" id="534063at2759"/>
<dbReference type="PANTHER" id="PTHR12972">
    <property type="entry name" value="DOWNSTREAM NEIGHBOR OF SON"/>
    <property type="match status" value="1"/>
</dbReference>
<feature type="compositionally biased region" description="Gly residues" evidence="5">
    <location>
        <begin position="418"/>
        <end position="427"/>
    </location>
</feature>
<reference evidence="6 7" key="1">
    <citation type="journal article" date="2018" name="Cell">
        <title>The Chara Genome: Secondary Complexity and Implications for Plant Terrestrialization.</title>
        <authorList>
            <person name="Nishiyama T."/>
            <person name="Sakayama H."/>
            <person name="Vries J.D."/>
            <person name="Buschmann H."/>
            <person name="Saint-Marcoux D."/>
            <person name="Ullrich K.K."/>
            <person name="Haas F.B."/>
            <person name="Vanderstraeten L."/>
            <person name="Becker D."/>
            <person name="Lang D."/>
            <person name="Vosolsobe S."/>
            <person name="Rombauts S."/>
            <person name="Wilhelmsson P.K.I."/>
            <person name="Janitza P."/>
            <person name="Kern R."/>
            <person name="Heyl A."/>
            <person name="Rumpler F."/>
            <person name="Villalobos L.I.A.C."/>
            <person name="Clay J.M."/>
            <person name="Skokan R."/>
            <person name="Toyoda A."/>
            <person name="Suzuki Y."/>
            <person name="Kagoshima H."/>
            <person name="Schijlen E."/>
            <person name="Tajeshwar N."/>
            <person name="Catarino B."/>
            <person name="Hetherington A.J."/>
            <person name="Saltykova A."/>
            <person name="Bonnot C."/>
            <person name="Breuninger H."/>
            <person name="Symeonidi A."/>
            <person name="Radhakrishnan G.V."/>
            <person name="Van Nieuwerburgh F."/>
            <person name="Deforce D."/>
            <person name="Chang C."/>
            <person name="Karol K.G."/>
            <person name="Hedrich R."/>
            <person name="Ulvskov P."/>
            <person name="Glockner G."/>
            <person name="Delwiche C.F."/>
            <person name="Petrasek J."/>
            <person name="Van de Peer Y."/>
            <person name="Friml J."/>
            <person name="Beilby M."/>
            <person name="Dolan L."/>
            <person name="Kohara Y."/>
            <person name="Sugano S."/>
            <person name="Fujiyama A."/>
            <person name="Delaux P.-M."/>
            <person name="Quint M."/>
            <person name="TheiBen G."/>
            <person name="Hagemann M."/>
            <person name="Harholt J."/>
            <person name="Dunand C."/>
            <person name="Zachgo S."/>
            <person name="Langdale J."/>
            <person name="Maumus F."/>
            <person name="Straeten D.V.D."/>
            <person name="Gould S.B."/>
            <person name="Rensing S.A."/>
        </authorList>
    </citation>
    <scope>NUCLEOTIDE SEQUENCE [LARGE SCALE GENOMIC DNA]</scope>
    <source>
        <strain evidence="6 7">S276</strain>
    </source>
</reference>
<keyword evidence="3" id="KW-0539">Nucleus</keyword>
<accession>A0A388KZR0</accession>
<feature type="region of interest" description="Disordered" evidence="5">
    <location>
        <begin position="406"/>
        <end position="438"/>
    </location>
</feature>
<dbReference type="GO" id="GO:0033260">
    <property type="term" value="P:nuclear DNA replication"/>
    <property type="evidence" value="ECO:0007669"/>
    <property type="project" value="TreeGrafter"/>
</dbReference>
<evidence type="ECO:0000313" key="7">
    <source>
        <dbReference type="Proteomes" id="UP000265515"/>
    </source>
</evidence>
<feature type="compositionally biased region" description="Basic and acidic residues" evidence="5">
    <location>
        <begin position="854"/>
        <end position="864"/>
    </location>
</feature>
<feature type="region of interest" description="Disordered" evidence="5">
    <location>
        <begin position="703"/>
        <end position="751"/>
    </location>
</feature>
<feature type="compositionally biased region" description="Basic and acidic residues" evidence="5">
    <location>
        <begin position="406"/>
        <end position="417"/>
    </location>
</feature>
<feature type="compositionally biased region" description="Gly residues" evidence="5">
    <location>
        <begin position="832"/>
        <end position="841"/>
    </location>
</feature>
<comment type="subcellular location">
    <subcellularLocation>
        <location evidence="1">Nucleus</location>
    </subcellularLocation>
</comment>
<dbReference type="InterPro" id="IPR024861">
    <property type="entry name" value="Donson"/>
</dbReference>
<feature type="compositionally biased region" description="Basic and acidic residues" evidence="5">
    <location>
        <begin position="872"/>
        <end position="881"/>
    </location>
</feature>